<dbReference type="EMBL" id="CP019454">
    <property type="protein sequence ID" value="AUW95258.1"/>
    <property type="molecule type" value="Genomic_DNA"/>
</dbReference>
<feature type="domain" description="PAC" evidence="2">
    <location>
        <begin position="346"/>
        <end position="398"/>
    </location>
</feature>
<dbReference type="Proteomes" id="UP000325292">
    <property type="component" value="Chromosome"/>
</dbReference>
<dbReference type="Gene3D" id="3.20.20.450">
    <property type="entry name" value="EAL domain"/>
    <property type="match status" value="1"/>
</dbReference>
<dbReference type="Pfam" id="PF00563">
    <property type="entry name" value="EAL"/>
    <property type="match status" value="1"/>
</dbReference>
<evidence type="ECO:0000259" key="1">
    <source>
        <dbReference type="PROSITE" id="PS50112"/>
    </source>
</evidence>
<feature type="domain" description="PAS" evidence="1">
    <location>
        <begin position="273"/>
        <end position="343"/>
    </location>
</feature>
<dbReference type="PROSITE" id="PS50887">
    <property type="entry name" value="GGDEF"/>
    <property type="match status" value="1"/>
</dbReference>
<dbReference type="SUPFAM" id="SSF55073">
    <property type="entry name" value="Nucleotide cyclase"/>
    <property type="match status" value="1"/>
</dbReference>
<dbReference type="PANTHER" id="PTHR44757:SF2">
    <property type="entry name" value="BIOFILM ARCHITECTURE MAINTENANCE PROTEIN MBAA"/>
    <property type="match status" value="1"/>
</dbReference>
<dbReference type="InterPro" id="IPR035965">
    <property type="entry name" value="PAS-like_dom_sf"/>
</dbReference>
<dbReference type="InterPro" id="IPR001610">
    <property type="entry name" value="PAC"/>
</dbReference>
<name>A0ABM6RUT1_9FIRM</name>
<feature type="domain" description="GGDEF" evidence="4">
    <location>
        <begin position="430"/>
        <end position="563"/>
    </location>
</feature>
<dbReference type="Pfam" id="PF00990">
    <property type="entry name" value="GGDEF"/>
    <property type="match status" value="1"/>
</dbReference>
<accession>A0ABM6RUT1</accession>
<dbReference type="InterPro" id="IPR013767">
    <property type="entry name" value="PAS_fold"/>
</dbReference>
<dbReference type="Gene3D" id="3.30.70.270">
    <property type="match status" value="1"/>
</dbReference>
<dbReference type="InterPro" id="IPR029787">
    <property type="entry name" value="Nucleotide_cyclase"/>
</dbReference>
<evidence type="ECO:0000313" key="5">
    <source>
        <dbReference type="EMBL" id="AUW95258.1"/>
    </source>
</evidence>
<protein>
    <recommendedName>
        <fullName evidence="7">Diguanylate cyclase</fullName>
    </recommendedName>
</protein>
<proteinExistence type="predicted"/>
<dbReference type="PROSITE" id="PS50112">
    <property type="entry name" value="PAS"/>
    <property type="match status" value="1"/>
</dbReference>
<dbReference type="Pfam" id="PF00989">
    <property type="entry name" value="PAS"/>
    <property type="match status" value="1"/>
</dbReference>
<evidence type="ECO:0000259" key="4">
    <source>
        <dbReference type="PROSITE" id="PS50887"/>
    </source>
</evidence>
<evidence type="ECO:0000259" key="2">
    <source>
        <dbReference type="PROSITE" id="PS50113"/>
    </source>
</evidence>
<reference evidence="5 6" key="1">
    <citation type="journal article" date="2019" name="Sci. Rep.">
        <title>Sulfobacillus thermotolerans: new insights into resistance and metabolic capacities of acidophilic chemolithotrophs.</title>
        <authorList>
            <person name="Panyushkina A.E."/>
            <person name="Babenko V.V."/>
            <person name="Nikitina A.S."/>
            <person name="Selezneva O.V."/>
            <person name="Tsaplina I.A."/>
            <person name="Letarova M.A."/>
            <person name="Kostryukova E.S."/>
            <person name="Letarov A.V."/>
        </authorList>
    </citation>
    <scope>NUCLEOTIDE SEQUENCE [LARGE SCALE GENOMIC DNA]</scope>
    <source>
        <strain evidence="5 6">Kr1</strain>
    </source>
</reference>
<organism evidence="5 6">
    <name type="scientific">Sulfobacillus thermotolerans</name>
    <dbReference type="NCBI Taxonomy" id="338644"/>
    <lineage>
        <taxon>Bacteria</taxon>
        <taxon>Bacillati</taxon>
        <taxon>Bacillota</taxon>
        <taxon>Clostridia</taxon>
        <taxon>Eubacteriales</taxon>
        <taxon>Clostridiales Family XVII. Incertae Sedis</taxon>
        <taxon>Sulfobacillus</taxon>
    </lineage>
</organism>
<dbReference type="InterPro" id="IPR043128">
    <property type="entry name" value="Rev_trsase/Diguanyl_cyclase"/>
</dbReference>
<dbReference type="InterPro" id="IPR052155">
    <property type="entry name" value="Biofilm_reg_signaling"/>
</dbReference>
<evidence type="ECO:0000259" key="3">
    <source>
        <dbReference type="PROSITE" id="PS50883"/>
    </source>
</evidence>
<gene>
    <name evidence="5" type="ORF">BXT84_15915</name>
</gene>
<dbReference type="PROSITE" id="PS50883">
    <property type="entry name" value="EAL"/>
    <property type="match status" value="1"/>
</dbReference>
<dbReference type="InterPro" id="IPR000160">
    <property type="entry name" value="GGDEF_dom"/>
</dbReference>
<dbReference type="PROSITE" id="PS50113">
    <property type="entry name" value="PAC"/>
    <property type="match status" value="1"/>
</dbReference>
<dbReference type="SMART" id="SM00086">
    <property type="entry name" value="PAC"/>
    <property type="match status" value="1"/>
</dbReference>
<dbReference type="SMART" id="SM00052">
    <property type="entry name" value="EAL"/>
    <property type="match status" value="1"/>
</dbReference>
<dbReference type="InterPro" id="IPR001633">
    <property type="entry name" value="EAL_dom"/>
</dbReference>
<dbReference type="CDD" id="cd01949">
    <property type="entry name" value="GGDEF"/>
    <property type="match status" value="1"/>
</dbReference>
<dbReference type="CDD" id="cd01948">
    <property type="entry name" value="EAL"/>
    <property type="match status" value="1"/>
</dbReference>
<dbReference type="NCBIfam" id="TIGR00254">
    <property type="entry name" value="GGDEF"/>
    <property type="match status" value="1"/>
</dbReference>
<dbReference type="SMART" id="SM00091">
    <property type="entry name" value="PAS"/>
    <property type="match status" value="2"/>
</dbReference>
<dbReference type="SUPFAM" id="SSF55785">
    <property type="entry name" value="PYP-like sensor domain (PAS domain)"/>
    <property type="match status" value="3"/>
</dbReference>
<dbReference type="NCBIfam" id="TIGR00229">
    <property type="entry name" value="sensory_box"/>
    <property type="match status" value="1"/>
</dbReference>
<evidence type="ECO:0008006" key="7">
    <source>
        <dbReference type="Google" id="ProtNLM"/>
    </source>
</evidence>
<keyword evidence="6" id="KW-1185">Reference proteome</keyword>
<dbReference type="Gene3D" id="3.30.450.20">
    <property type="entry name" value="PAS domain"/>
    <property type="match status" value="2"/>
</dbReference>
<dbReference type="InterPro" id="IPR000014">
    <property type="entry name" value="PAS"/>
</dbReference>
<evidence type="ECO:0000313" key="6">
    <source>
        <dbReference type="Proteomes" id="UP000325292"/>
    </source>
</evidence>
<feature type="domain" description="EAL" evidence="3">
    <location>
        <begin position="572"/>
        <end position="826"/>
    </location>
</feature>
<dbReference type="PANTHER" id="PTHR44757">
    <property type="entry name" value="DIGUANYLATE CYCLASE DGCP"/>
    <property type="match status" value="1"/>
</dbReference>
<dbReference type="InterPro" id="IPR000700">
    <property type="entry name" value="PAS-assoc_C"/>
</dbReference>
<dbReference type="SMART" id="SM00267">
    <property type="entry name" value="GGDEF"/>
    <property type="match status" value="1"/>
</dbReference>
<dbReference type="CDD" id="cd00130">
    <property type="entry name" value="PAS"/>
    <property type="match status" value="1"/>
</dbReference>
<sequence>MVVRRGKSRSRGRFQTDLANARLHMLLKACPDPVLIKDAEGFWYRMNQAAQRLFAIHSPQSSKLSPEEARQRYPHLAESFVCNRQEDEHAWQAHQTLSEQVVFWGPEQTPQRLQVQRTPYYYPDGSRWCLVITATPAASPPSQGSLHQSLFELEMIMEATDTAVWQFDAGQHLLRANHIAWHWMGYPASTPPEVPNTCLLFQSNPWQIGFQEALRSQQTTRTSIETWPLASGALLEVEVDRIPYRHGSTLAGIVVLARDITAYRETARALADSEERYRTILNEIQDGYFEVDLAGNLRFFNPALSTILGYTAQELAGLNYRAYTNEDQTQLLYQSFHSVYRSRHSAMTEWQIIRKDGTPRYVNATVSLILNADDQPAGFRGLVRDITDHKQAELELRYLAHHDPLTALPNRSQFIAEIQSAIAESQDHQQSFALLFVDLDRFKNVNDTLGHPAGDQLLQQVADTLKKVIRQKDMVARTGGDEFAVLLRPMTRAEDLSAIAARILEQLQKPWHIAGQEFRCPGSIGIALYPHDGSDPDTLLKHADVAMYRAKNLGGNRFVLYNATMNRQSSDYVLLESDLNQALKQRQFILHYQPQMNSQTGQIYGVEALVRWQRPNGSLVPPNDFIPFAEHSGLIIPIGQQVFAEACRQTAQWQAKGRPLHKVAINLSARQFQQPDLQAMIMQILETTGCPPQAVEIEITESAAMENVAYTLRILKAFRDMGMSIALDDFGTGFSSLRYLKEFPITSLKIDQSFVHDVLYETKSRAIVKTVIELANNLGVAVIAEGAETQEQVNALQDLGCSVIQGYYFSRPLPADALEHFMNRYR</sequence>
<dbReference type="SUPFAM" id="SSF141868">
    <property type="entry name" value="EAL domain-like"/>
    <property type="match status" value="1"/>
</dbReference>
<dbReference type="InterPro" id="IPR035919">
    <property type="entry name" value="EAL_sf"/>
</dbReference>